<protein>
    <submittedName>
        <fullName evidence="1">Uncharacterized protein</fullName>
    </submittedName>
</protein>
<proteinExistence type="predicted"/>
<accession>A0A8S5Q7F5</accession>
<evidence type="ECO:0000313" key="1">
    <source>
        <dbReference type="EMBL" id="DAE14984.1"/>
    </source>
</evidence>
<dbReference type="EMBL" id="BK015597">
    <property type="protein sequence ID" value="DAE14984.1"/>
    <property type="molecule type" value="Genomic_DNA"/>
</dbReference>
<name>A0A8S5Q7F5_9CAUD</name>
<sequence length="47" mass="5440">MYINNSFIKITLPREVGALLGQLGLWLYKRYWLPVIVLATDRLSCSL</sequence>
<reference evidence="1" key="1">
    <citation type="journal article" date="2021" name="Proc. Natl. Acad. Sci. U.S.A.">
        <title>A Catalog of Tens of Thousands of Viruses from Human Metagenomes Reveals Hidden Associations with Chronic Diseases.</title>
        <authorList>
            <person name="Tisza M.J."/>
            <person name="Buck C.B."/>
        </authorList>
    </citation>
    <scope>NUCLEOTIDE SEQUENCE</scope>
    <source>
        <strain evidence="1">Ctf8W5</strain>
    </source>
</reference>
<organism evidence="1">
    <name type="scientific">Siphoviridae sp. ctf8W5</name>
    <dbReference type="NCBI Taxonomy" id="2825595"/>
    <lineage>
        <taxon>Viruses</taxon>
        <taxon>Duplodnaviria</taxon>
        <taxon>Heunggongvirae</taxon>
        <taxon>Uroviricota</taxon>
        <taxon>Caudoviricetes</taxon>
    </lineage>
</organism>